<dbReference type="KEGG" id="mha:HF1_02730"/>
<keyword evidence="3" id="KW-1185">Reference proteome</keyword>
<dbReference type="EMBL" id="FR773153">
    <property type="protein sequence ID" value="CBY92281.1"/>
    <property type="molecule type" value="Genomic_DNA"/>
</dbReference>
<feature type="transmembrane region" description="Helical" evidence="1">
    <location>
        <begin position="134"/>
        <end position="157"/>
    </location>
</feature>
<evidence type="ECO:0000313" key="3">
    <source>
        <dbReference type="Proteomes" id="UP000008637"/>
    </source>
</evidence>
<evidence type="ECO:0000256" key="1">
    <source>
        <dbReference type="SAM" id="Phobius"/>
    </source>
</evidence>
<feature type="transmembrane region" description="Helical" evidence="1">
    <location>
        <begin position="31"/>
        <end position="51"/>
    </location>
</feature>
<keyword evidence="1" id="KW-0472">Membrane</keyword>
<organism evidence="2 3">
    <name type="scientific">Mycoplasma haemofelis (strain Langford 1)</name>
    <name type="common">Haemobartonella felis</name>
    <dbReference type="NCBI Taxonomy" id="941640"/>
    <lineage>
        <taxon>Bacteria</taxon>
        <taxon>Bacillati</taxon>
        <taxon>Mycoplasmatota</taxon>
        <taxon>Mollicutes</taxon>
        <taxon>Mycoplasmataceae</taxon>
        <taxon>Mycoplasma</taxon>
    </lineage>
</organism>
<evidence type="ECO:0000313" key="2">
    <source>
        <dbReference type="EMBL" id="CBY92281.1"/>
    </source>
</evidence>
<feature type="transmembrane region" description="Helical" evidence="1">
    <location>
        <begin position="72"/>
        <end position="91"/>
    </location>
</feature>
<gene>
    <name evidence="2" type="ordered locus">HF1_02730</name>
</gene>
<sequence length="169" mass="19439">MEGQFQTVKESINQDFFFNNLSNRVKDLIDFWKLSSITQFLEIFLFVLIIVNRQEISFDASNLKGEDISLSMAVLVLLLVLFAIVNVVDIYKQVMTAFAINRVVNVTMIDEDRVKLNELRIVLIASLSSIVTRIIYNATILPLLGMVSFCIKGFFYWKSLQLKKMNIIS</sequence>
<keyword evidence="1" id="KW-1133">Transmembrane helix</keyword>
<dbReference type="OrthoDB" id="9830113at2"/>
<proteinExistence type="predicted"/>
<dbReference type="HOGENOM" id="CLU_1576770_0_0_14"/>
<dbReference type="AlphaFoldDB" id="E8ZGL0"/>
<dbReference type="Proteomes" id="UP000008637">
    <property type="component" value="Chromosome"/>
</dbReference>
<reference evidence="2 3" key="1">
    <citation type="journal article" date="2011" name="J. Bacteriol.">
        <title>Complete genome sequence of Mycoplasma haemofelis, a hemotropic mycoplasma.</title>
        <authorList>
            <person name="Barker E.N."/>
            <person name="Helps C.R."/>
            <person name="Peters I.R."/>
            <person name="Darby A.C."/>
            <person name="Radford A.D."/>
            <person name="Tasker S."/>
        </authorList>
    </citation>
    <scope>NUCLEOTIDE SEQUENCE [LARGE SCALE GENOMIC DNA]</scope>
    <source>
        <strain evidence="2 3">Langford 1</strain>
    </source>
</reference>
<name>E8ZGL0_MYCHL</name>
<accession>E8ZGL0</accession>
<protein>
    <submittedName>
        <fullName evidence="2">Uncharacterized protein</fullName>
    </submittedName>
</protein>
<keyword evidence="1" id="KW-0812">Transmembrane</keyword>